<evidence type="ECO:0000256" key="3">
    <source>
        <dbReference type="ARBA" id="ARBA00022741"/>
    </source>
</evidence>
<evidence type="ECO:0000313" key="9">
    <source>
        <dbReference type="Proteomes" id="UP001518976"/>
    </source>
</evidence>
<dbReference type="InterPro" id="IPR011611">
    <property type="entry name" value="PfkB_dom"/>
</dbReference>
<accession>A0ABS3X0F3</accession>
<dbReference type="Gene3D" id="3.40.1190.20">
    <property type="match status" value="1"/>
</dbReference>
<evidence type="ECO:0000259" key="7">
    <source>
        <dbReference type="Pfam" id="PF00294"/>
    </source>
</evidence>
<comment type="caution">
    <text evidence="8">The sequence shown here is derived from an EMBL/GenBank/DDBJ whole genome shotgun (WGS) entry which is preliminary data.</text>
</comment>
<keyword evidence="2" id="KW-0808">Transferase</keyword>
<evidence type="ECO:0000256" key="4">
    <source>
        <dbReference type="ARBA" id="ARBA00022777"/>
    </source>
</evidence>
<organism evidence="8 9">
    <name type="scientific">Streptomyces spirodelae</name>
    <dbReference type="NCBI Taxonomy" id="2812904"/>
    <lineage>
        <taxon>Bacteria</taxon>
        <taxon>Bacillati</taxon>
        <taxon>Actinomycetota</taxon>
        <taxon>Actinomycetes</taxon>
        <taxon>Kitasatosporales</taxon>
        <taxon>Streptomycetaceae</taxon>
        <taxon>Streptomyces</taxon>
    </lineage>
</organism>
<dbReference type="Pfam" id="PF00294">
    <property type="entry name" value="PfkB"/>
    <property type="match status" value="1"/>
</dbReference>
<dbReference type="PROSITE" id="PS00584">
    <property type="entry name" value="PFKB_KINASES_2"/>
    <property type="match status" value="1"/>
</dbReference>
<feature type="compositionally biased region" description="Basic residues" evidence="6">
    <location>
        <begin position="37"/>
        <end position="54"/>
    </location>
</feature>
<dbReference type="InterPro" id="IPR002173">
    <property type="entry name" value="Carboh/pur_kinase_PfkB_CS"/>
</dbReference>
<evidence type="ECO:0000256" key="1">
    <source>
        <dbReference type="ARBA" id="ARBA00010688"/>
    </source>
</evidence>
<evidence type="ECO:0000256" key="2">
    <source>
        <dbReference type="ARBA" id="ARBA00022679"/>
    </source>
</evidence>
<keyword evidence="9" id="KW-1185">Reference proteome</keyword>
<dbReference type="SUPFAM" id="SSF53613">
    <property type="entry name" value="Ribokinase-like"/>
    <property type="match status" value="1"/>
</dbReference>
<dbReference type="GO" id="GO:0016301">
    <property type="term" value="F:kinase activity"/>
    <property type="evidence" value="ECO:0007669"/>
    <property type="project" value="UniProtKB-KW"/>
</dbReference>
<name>A0ABS3X0F3_9ACTN</name>
<gene>
    <name evidence="8" type="ORF">JW592_25855</name>
</gene>
<dbReference type="PROSITE" id="PS00583">
    <property type="entry name" value="PFKB_KINASES_1"/>
    <property type="match status" value="1"/>
</dbReference>
<sequence>MAELLAADHAFVNTSCEIFFCHLSLLHFPALSRALRAHTPSRRPPPRSRPRSRRSTCSTYPTAGTPPRPAAPNEGADVITVVGESLIDLVGPAAGRTFASLPGGSPANVAVGLARLGNQVTLATHLGDDTFGRLVREHLECSGADVRILPGPKEPTSLAIATLDTEGVADYDFRIAWDLHELPVLDSSCQAVHTGSLATTLAPGADVLEAFMAAEHTRGAVTLSLDPNIRPSLLPPRAEVVARVERQVAMVDVVKVSSEDVAWLHPGEKDTEVARRWLASGPALVVVTRGAAGAWAVTAAGEARQPASPVKAVDTVGAGDAFTAGVLDWLGRAGLLGGARRGELAGLDGRALSDLLRTATVIAGITCTRQGAEPPTRTEIAA</sequence>
<keyword evidence="4 8" id="KW-0418">Kinase</keyword>
<keyword evidence="3" id="KW-0547">Nucleotide-binding</keyword>
<evidence type="ECO:0000313" key="8">
    <source>
        <dbReference type="EMBL" id="MBO8188863.1"/>
    </source>
</evidence>
<dbReference type="EMBL" id="JAFFZN010000028">
    <property type="protein sequence ID" value="MBO8188863.1"/>
    <property type="molecule type" value="Genomic_DNA"/>
</dbReference>
<keyword evidence="5" id="KW-0067">ATP-binding</keyword>
<feature type="region of interest" description="Disordered" evidence="6">
    <location>
        <begin position="37"/>
        <end position="74"/>
    </location>
</feature>
<feature type="domain" description="Carbohydrate kinase PfkB" evidence="7">
    <location>
        <begin position="79"/>
        <end position="376"/>
    </location>
</feature>
<dbReference type="CDD" id="cd01167">
    <property type="entry name" value="bac_FRK"/>
    <property type="match status" value="1"/>
</dbReference>
<dbReference type="PANTHER" id="PTHR43085">
    <property type="entry name" value="HEXOKINASE FAMILY MEMBER"/>
    <property type="match status" value="1"/>
</dbReference>
<dbReference type="PANTHER" id="PTHR43085:SF1">
    <property type="entry name" value="PSEUDOURIDINE KINASE-RELATED"/>
    <property type="match status" value="1"/>
</dbReference>
<proteinExistence type="inferred from homology"/>
<protein>
    <submittedName>
        <fullName evidence="8">Carbohydrate kinase</fullName>
    </submittedName>
</protein>
<evidence type="ECO:0000256" key="5">
    <source>
        <dbReference type="ARBA" id="ARBA00022840"/>
    </source>
</evidence>
<dbReference type="Proteomes" id="UP001518976">
    <property type="component" value="Unassembled WGS sequence"/>
</dbReference>
<comment type="similarity">
    <text evidence="1">Belongs to the carbohydrate kinase PfkB family.</text>
</comment>
<evidence type="ECO:0000256" key="6">
    <source>
        <dbReference type="SAM" id="MobiDB-lite"/>
    </source>
</evidence>
<dbReference type="InterPro" id="IPR050306">
    <property type="entry name" value="PfkB_Carbo_kinase"/>
</dbReference>
<dbReference type="InterPro" id="IPR029056">
    <property type="entry name" value="Ribokinase-like"/>
</dbReference>
<reference evidence="8 9" key="1">
    <citation type="submission" date="2021-02" db="EMBL/GenBank/DDBJ databases">
        <title>Streptomyces spirodelae sp. nov., isolated from duckweed.</title>
        <authorList>
            <person name="Saimee Y."/>
            <person name="Duangmal K."/>
        </authorList>
    </citation>
    <scope>NUCLEOTIDE SEQUENCE [LARGE SCALE GENOMIC DNA]</scope>
    <source>
        <strain evidence="8 9">DW4-2</strain>
    </source>
</reference>